<evidence type="ECO:0000256" key="1">
    <source>
        <dbReference type="SAM" id="MobiDB-lite"/>
    </source>
</evidence>
<evidence type="ECO:0000313" key="3">
    <source>
        <dbReference type="EMBL" id="KAK9818542.1"/>
    </source>
</evidence>
<organism evidence="3 4">
    <name type="scientific">Apatococcus lobatus</name>
    <dbReference type="NCBI Taxonomy" id="904363"/>
    <lineage>
        <taxon>Eukaryota</taxon>
        <taxon>Viridiplantae</taxon>
        <taxon>Chlorophyta</taxon>
        <taxon>core chlorophytes</taxon>
        <taxon>Trebouxiophyceae</taxon>
        <taxon>Chlorellales</taxon>
        <taxon>Chlorellaceae</taxon>
        <taxon>Apatococcus</taxon>
    </lineage>
</organism>
<keyword evidence="4" id="KW-1185">Reference proteome</keyword>
<comment type="caution">
    <text evidence="3">The sequence shown here is derived from an EMBL/GenBank/DDBJ whole genome shotgun (WGS) entry which is preliminary data.</text>
</comment>
<dbReference type="EMBL" id="JALJOS010000060">
    <property type="protein sequence ID" value="KAK9818542.1"/>
    <property type="molecule type" value="Genomic_DNA"/>
</dbReference>
<evidence type="ECO:0000313" key="4">
    <source>
        <dbReference type="Proteomes" id="UP001438707"/>
    </source>
</evidence>
<feature type="chain" id="PRO_5044013525" evidence="2">
    <location>
        <begin position="20"/>
        <end position="276"/>
    </location>
</feature>
<reference evidence="3 4" key="1">
    <citation type="journal article" date="2024" name="Nat. Commun.">
        <title>Phylogenomics reveals the evolutionary origins of lichenization in chlorophyte algae.</title>
        <authorList>
            <person name="Puginier C."/>
            <person name="Libourel C."/>
            <person name="Otte J."/>
            <person name="Skaloud P."/>
            <person name="Haon M."/>
            <person name="Grisel S."/>
            <person name="Petersen M."/>
            <person name="Berrin J.G."/>
            <person name="Delaux P.M."/>
            <person name="Dal Grande F."/>
            <person name="Keller J."/>
        </authorList>
    </citation>
    <scope>NUCLEOTIDE SEQUENCE [LARGE SCALE GENOMIC DNA]</scope>
    <source>
        <strain evidence="3 4">SAG 2145</strain>
    </source>
</reference>
<sequence>MKLTATVLAATCFANVALAVTMPLNAESLQTVLGDMFGSINAEFATSVANSAGHKRSLLQASASGSATGNGSAASSAASALGSMGTTLSGLFNHDWANEFSPDALKNLNWTQLGTWQNTTPLQDVIDNHEVSLPDFSEIEEQIQNLTSSFCTPASCTESTKEDSWDAMSTPSSYPTSASGYGSSTPAQPKAAPVCTPAQLLLVKTPGKCSLKHNTAATYTGKSCIFQKTFGFNKTEVYGGEDLLCFIHKGLEAKQHQRLLPAPMKNATAHHLRRQQ</sequence>
<dbReference type="AlphaFoldDB" id="A0AAW1QBJ4"/>
<accession>A0AAW1QBJ4</accession>
<dbReference type="Proteomes" id="UP001438707">
    <property type="component" value="Unassembled WGS sequence"/>
</dbReference>
<feature type="region of interest" description="Disordered" evidence="1">
    <location>
        <begin position="162"/>
        <end position="188"/>
    </location>
</feature>
<gene>
    <name evidence="3" type="ORF">WJX74_002483</name>
</gene>
<feature type="compositionally biased region" description="Polar residues" evidence="1">
    <location>
        <begin position="167"/>
        <end position="187"/>
    </location>
</feature>
<protein>
    <submittedName>
        <fullName evidence="3">Uncharacterized protein</fullName>
    </submittedName>
</protein>
<keyword evidence="2" id="KW-0732">Signal</keyword>
<proteinExistence type="predicted"/>
<feature type="signal peptide" evidence="2">
    <location>
        <begin position="1"/>
        <end position="19"/>
    </location>
</feature>
<name>A0AAW1QBJ4_9CHLO</name>
<evidence type="ECO:0000256" key="2">
    <source>
        <dbReference type="SAM" id="SignalP"/>
    </source>
</evidence>